<keyword evidence="4" id="KW-0378">Hydrolase</keyword>
<proteinExistence type="inferred from homology"/>
<dbReference type="InterPro" id="IPR005122">
    <property type="entry name" value="Uracil-DNA_glycosylase-like"/>
</dbReference>
<organism evidence="11 12">
    <name type="scientific">Geochorda subterranea</name>
    <dbReference type="NCBI Taxonomy" id="3109564"/>
    <lineage>
        <taxon>Bacteria</taxon>
        <taxon>Bacillati</taxon>
        <taxon>Bacillota</taxon>
        <taxon>Limnochordia</taxon>
        <taxon>Limnochordales</taxon>
        <taxon>Geochordaceae</taxon>
        <taxon>Geochorda</taxon>
    </lineage>
</organism>
<feature type="domain" description="Uracil-DNA glycosylase-like" evidence="10">
    <location>
        <begin position="51"/>
        <end position="225"/>
    </location>
</feature>
<evidence type="ECO:0000256" key="3">
    <source>
        <dbReference type="ARBA" id="ARBA00022763"/>
    </source>
</evidence>
<dbReference type="Proteomes" id="UP001333102">
    <property type="component" value="Chromosome"/>
</dbReference>
<evidence type="ECO:0000256" key="7">
    <source>
        <dbReference type="ARBA" id="ARBA00023204"/>
    </source>
</evidence>
<accession>A0ABZ1BLX6</accession>
<evidence type="ECO:0000256" key="6">
    <source>
        <dbReference type="ARBA" id="ARBA00023014"/>
    </source>
</evidence>
<dbReference type="Gene3D" id="3.40.470.10">
    <property type="entry name" value="Uracil-DNA glycosylase-like domain"/>
    <property type="match status" value="1"/>
</dbReference>
<gene>
    <name evidence="11" type="ORF">VLY81_08725</name>
</gene>
<keyword evidence="3" id="KW-0227">DNA damage</keyword>
<keyword evidence="2" id="KW-0479">Metal-binding</keyword>
<dbReference type="PANTHER" id="PTHR33693:SF3">
    <property type="entry name" value="TYPE-5 URACIL-DNA GLYCOSYLASE"/>
    <property type="match status" value="1"/>
</dbReference>
<dbReference type="RefSeq" id="WP_324667780.1">
    <property type="nucleotide sequence ID" value="NZ_CP141614.1"/>
</dbReference>
<evidence type="ECO:0000313" key="11">
    <source>
        <dbReference type="EMBL" id="WRP13535.1"/>
    </source>
</evidence>
<reference evidence="12" key="1">
    <citation type="submission" date="2023-12" db="EMBL/GenBank/DDBJ databases">
        <title>Novel isolates from deep terrestrial aquifers shed light on the physiology and ecology of the class Limnochordia.</title>
        <authorList>
            <person name="Karnachuk O.V."/>
            <person name="Lukina A.P."/>
            <person name="Avakyan M.R."/>
            <person name="Kadnikov V."/>
            <person name="Begmatov S."/>
            <person name="Beletsky A.V."/>
            <person name="Mardanov A.V."/>
            <person name="Ravin N.V."/>
        </authorList>
    </citation>
    <scope>NUCLEOTIDE SEQUENCE [LARGE SCALE GENOMIC DNA]</scope>
    <source>
        <strain evidence="12">LN</strain>
    </source>
</reference>
<keyword evidence="12" id="KW-1185">Reference proteome</keyword>
<dbReference type="EMBL" id="CP141614">
    <property type="protein sequence ID" value="WRP13535.1"/>
    <property type="molecule type" value="Genomic_DNA"/>
</dbReference>
<dbReference type="InterPro" id="IPR051536">
    <property type="entry name" value="UDG_Type-4/5"/>
</dbReference>
<name>A0ABZ1BLX6_9FIRM</name>
<dbReference type="SMART" id="SM00986">
    <property type="entry name" value="UDG"/>
    <property type="match status" value="1"/>
</dbReference>
<protein>
    <recommendedName>
        <fullName evidence="9">Type-5 uracil-DNA glycosylase</fullName>
    </recommendedName>
</protein>
<evidence type="ECO:0000256" key="9">
    <source>
        <dbReference type="ARBA" id="ARBA00023887"/>
    </source>
</evidence>
<keyword evidence="1" id="KW-0004">4Fe-4S</keyword>
<dbReference type="InterPro" id="IPR036895">
    <property type="entry name" value="Uracil-DNA_glycosylase-like_sf"/>
</dbReference>
<comment type="similarity">
    <text evidence="8">Belongs to the uracil-DNA glycosylase (UDG) superfamily. Type 5 (UDGb) family.</text>
</comment>
<evidence type="ECO:0000256" key="2">
    <source>
        <dbReference type="ARBA" id="ARBA00022723"/>
    </source>
</evidence>
<sequence length="246" mass="27334">MAATQPDPWDELVSRIVQCERCPRLVAYRRRIASERRRAFADWEYWGRPVPGFGDRQGRLLILGLAPAAHGANRTGRMFTGDSSGDFLMGALWRAGFANQPRSERRDDGLRLVDAFVSAPVRCAPPDNRPLREEFERCFAYLQAEWALLTRVQVVLALGRIAFGTAKRLVAPRLDDEARRALQAAPFRHGAVVPLGRLTLVASYHPSRQNTQTGRLTPAMMDAVLQEVRRLLDATEPAAAAPPGAP</sequence>
<evidence type="ECO:0000256" key="5">
    <source>
        <dbReference type="ARBA" id="ARBA00023004"/>
    </source>
</evidence>
<dbReference type="SUPFAM" id="SSF52141">
    <property type="entry name" value="Uracil-DNA glycosylase-like"/>
    <property type="match status" value="1"/>
</dbReference>
<keyword evidence="7" id="KW-0234">DNA repair</keyword>
<dbReference type="CDD" id="cd10031">
    <property type="entry name" value="UDG-F5_TTUDGB_like"/>
    <property type="match status" value="1"/>
</dbReference>
<keyword evidence="6" id="KW-0411">Iron-sulfur</keyword>
<dbReference type="Pfam" id="PF03167">
    <property type="entry name" value="UDG"/>
    <property type="match status" value="1"/>
</dbReference>
<keyword evidence="5" id="KW-0408">Iron</keyword>
<evidence type="ECO:0000313" key="12">
    <source>
        <dbReference type="Proteomes" id="UP001333102"/>
    </source>
</evidence>
<evidence type="ECO:0000259" key="10">
    <source>
        <dbReference type="SMART" id="SM00986"/>
    </source>
</evidence>
<evidence type="ECO:0000256" key="1">
    <source>
        <dbReference type="ARBA" id="ARBA00022485"/>
    </source>
</evidence>
<dbReference type="PANTHER" id="PTHR33693">
    <property type="entry name" value="TYPE-5 URACIL-DNA GLYCOSYLASE"/>
    <property type="match status" value="1"/>
</dbReference>
<dbReference type="SMART" id="SM00987">
    <property type="entry name" value="UreE_C"/>
    <property type="match status" value="1"/>
</dbReference>
<evidence type="ECO:0000256" key="4">
    <source>
        <dbReference type="ARBA" id="ARBA00022801"/>
    </source>
</evidence>
<dbReference type="InterPro" id="IPR044147">
    <property type="entry name" value="UdgB-like"/>
</dbReference>
<evidence type="ECO:0000256" key="8">
    <source>
        <dbReference type="ARBA" id="ARBA00023779"/>
    </source>
</evidence>